<proteinExistence type="predicted"/>
<organism evidence="2 3">
    <name type="scientific">Fusarium oxysporum f. sp. lycopersici (strain 4287 / CBS 123668 / FGSC 9935 / NRRL 34936)</name>
    <name type="common">Fusarium vascular wilt of tomato</name>
    <dbReference type="NCBI Taxonomy" id="426428"/>
    <lineage>
        <taxon>Eukaryota</taxon>
        <taxon>Fungi</taxon>
        <taxon>Dikarya</taxon>
        <taxon>Ascomycota</taxon>
        <taxon>Pezizomycotina</taxon>
        <taxon>Sordariomycetes</taxon>
        <taxon>Hypocreomycetidae</taxon>
        <taxon>Hypocreales</taxon>
        <taxon>Nectriaceae</taxon>
        <taxon>Fusarium</taxon>
        <taxon>Fusarium oxysporum species complex</taxon>
    </lineage>
</organism>
<feature type="region of interest" description="Disordered" evidence="1">
    <location>
        <begin position="43"/>
        <end position="99"/>
    </location>
</feature>
<dbReference type="AlphaFoldDB" id="A0A0J9VHW5"/>
<evidence type="ECO:0000313" key="2">
    <source>
        <dbReference type="EMBL" id="KNB10824.1"/>
    </source>
</evidence>
<dbReference type="KEGG" id="fox:FOXG_10946"/>
<dbReference type="PANTHER" id="PTHR38166:SF1">
    <property type="entry name" value="C2H2-TYPE DOMAIN-CONTAINING PROTEIN"/>
    <property type="match status" value="1"/>
</dbReference>
<accession>A0A0J9VHW5</accession>
<dbReference type="Proteomes" id="UP000009097">
    <property type="component" value="Unassembled WGS sequence"/>
</dbReference>
<reference evidence="2" key="1">
    <citation type="submission" date="2007-04" db="EMBL/GenBank/DDBJ databases">
        <authorList>
            <consortium name="The Broad Institute Genome Sequencing Platform"/>
            <person name="Birren B."/>
            <person name="Lander E."/>
            <person name="Galagan J."/>
            <person name="Nusbaum C."/>
            <person name="Devon K."/>
            <person name="Ma L.-J."/>
            <person name="Jaffe D."/>
            <person name="Butler J."/>
            <person name="Alvarez P."/>
            <person name="Gnerre S."/>
            <person name="Grabherr M."/>
            <person name="Kleber M."/>
            <person name="Mauceli E."/>
            <person name="Brockman W."/>
            <person name="MacCallum I.A."/>
            <person name="Young S."/>
            <person name="LaButti K."/>
            <person name="DeCaprio D."/>
            <person name="Crawford M."/>
            <person name="Koehrsen M."/>
            <person name="Engels R."/>
            <person name="Montgomery P."/>
            <person name="Pearson M."/>
            <person name="Howarth C."/>
            <person name="Larson L."/>
            <person name="White J."/>
            <person name="O'Leary S."/>
            <person name="Kodira C."/>
            <person name="Zeng Q."/>
            <person name="Yandava C."/>
            <person name="Alvarado L."/>
            <person name="Kistler C."/>
            <person name="Shim W.-B."/>
            <person name="Kang S."/>
            <person name="Woloshuk C."/>
        </authorList>
    </citation>
    <scope>NUCLEOTIDE SEQUENCE</scope>
    <source>
        <strain evidence="2">4287</strain>
    </source>
</reference>
<dbReference type="OrthoDB" id="3564303at2759"/>
<feature type="region of interest" description="Disordered" evidence="1">
    <location>
        <begin position="273"/>
        <end position="371"/>
    </location>
</feature>
<reference evidence="2" key="2">
    <citation type="journal article" date="2010" name="Nature">
        <title>Comparative genomics reveals mobile pathogenicity chromosomes in Fusarium.</title>
        <authorList>
            <person name="Ma L.J."/>
            <person name="van der Does H.C."/>
            <person name="Borkovich K.A."/>
            <person name="Coleman J.J."/>
            <person name="Daboussi M.J."/>
            <person name="Di Pietro A."/>
            <person name="Dufresne M."/>
            <person name="Freitag M."/>
            <person name="Grabherr M."/>
            <person name="Henrissat B."/>
            <person name="Houterman P.M."/>
            <person name="Kang S."/>
            <person name="Shim W.B."/>
            <person name="Woloshuk C."/>
            <person name="Xie X."/>
            <person name="Xu J.R."/>
            <person name="Antoniw J."/>
            <person name="Baker S.E."/>
            <person name="Bluhm B.H."/>
            <person name="Breakspear A."/>
            <person name="Brown D.W."/>
            <person name="Butchko R.A."/>
            <person name="Chapman S."/>
            <person name="Coulson R."/>
            <person name="Coutinho P.M."/>
            <person name="Danchin E.G."/>
            <person name="Diener A."/>
            <person name="Gale L.R."/>
            <person name="Gardiner D.M."/>
            <person name="Goff S."/>
            <person name="Hammond-Kosack K.E."/>
            <person name="Hilburn K."/>
            <person name="Hua-Van A."/>
            <person name="Jonkers W."/>
            <person name="Kazan K."/>
            <person name="Kodira C.D."/>
            <person name="Koehrsen M."/>
            <person name="Kumar L."/>
            <person name="Lee Y.H."/>
            <person name="Li L."/>
            <person name="Manners J.M."/>
            <person name="Miranda-Saavedra D."/>
            <person name="Mukherjee M."/>
            <person name="Park G."/>
            <person name="Park J."/>
            <person name="Park S.Y."/>
            <person name="Proctor R.H."/>
            <person name="Regev A."/>
            <person name="Ruiz-Roldan M.C."/>
            <person name="Sain D."/>
            <person name="Sakthikumar S."/>
            <person name="Sykes S."/>
            <person name="Schwartz D.C."/>
            <person name="Turgeon B.G."/>
            <person name="Wapinski I."/>
            <person name="Yoder O."/>
            <person name="Young S."/>
            <person name="Zeng Q."/>
            <person name="Zhou S."/>
            <person name="Galagan J."/>
            <person name="Cuomo C.A."/>
            <person name="Kistler H.C."/>
            <person name="Rep M."/>
        </authorList>
    </citation>
    <scope>NUCLEOTIDE SEQUENCE [LARGE SCALE GENOMIC DNA]</scope>
    <source>
        <strain evidence="2">4287</strain>
    </source>
</reference>
<gene>
    <name evidence="2" type="ORF">FOXG_10946</name>
</gene>
<evidence type="ECO:0008006" key="4">
    <source>
        <dbReference type="Google" id="ProtNLM"/>
    </source>
</evidence>
<dbReference type="RefSeq" id="XP_018248869.1">
    <property type="nucleotide sequence ID" value="XM_018390416.1"/>
</dbReference>
<sequence>MATKLDLYNSFYPHLITEAPFLSPDVLSNKFAKMNLGNSEPRRVAGESFAETQPPDQPPQPSRRANKRPRYQNLETSSSGQNEEEDGGGDDRDGPRYPHTKVPVLSFECPFCKLDPRRYEECRGRRLKRLSDVIQHIKRQHLLEEVGLESERCQPEDIILYCARCRCLFHGMGAERRRRRHLTEEIPCQITNIEQSGVMLPRELQELKSELGLYPRHSETFRWYIIWDRCFPGKARPLSPYVEIILPRPQVQLMIEDELRSVQRLSSAEVRSIARRSTERIYTTSSPASEPQRNPSVPPVPPRTRLNAVQRAPEPTHRVSDYTPPNRASSSQPFQLFRRPQGLENDSDSYNTGVFGTPNASQGDNSFHRNNTFTTNSAPIPISGFGVYTTYEHNIVDSGYSTAPYVGYSTASFESASQDDDYLNPDGDTVGRRGSQYGL</sequence>
<name>A0A0J9VHW5_FUSO4</name>
<dbReference type="EMBL" id="DS231709">
    <property type="protein sequence ID" value="KNB10824.1"/>
    <property type="molecule type" value="Genomic_DNA"/>
</dbReference>
<feature type="compositionally biased region" description="Polar residues" evidence="1">
    <location>
        <begin position="348"/>
        <end position="371"/>
    </location>
</feature>
<feature type="region of interest" description="Disordered" evidence="1">
    <location>
        <begin position="416"/>
        <end position="439"/>
    </location>
</feature>
<dbReference type="VEuPathDB" id="FungiDB:FOXG_10946"/>
<dbReference type="GeneID" id="28952380"/>
<evidence type="ECO:0000256" key="1">
    <source>
        <dbReference type="SAM" id="MobiDB-lite"/>
    </source>
</evidence>
<feature type="compositionally biased region" description="Polar residues" evidence="1">
    <location>
        <begin position="280"/>
        <end position="294"/>
    </location>
</feature>
<protein>
    <recommendedName>
        <fullName evidence="4">C2H2-type domain-containing protein</fullName>
    </recommendedName>
</protein>
<dbReference type="PANTHER" id="PTHR38166">
    <property type="entry name" value="C2H2-TYPE DOMAIN-CONTAINING PROTEIN-RELATED"/>
    <property type="match status" value="1"/>
</dbReference>
<evidence type="ECO:0000313" key="3">
    <source>
        <dbReference type="Proteomes" id="UP000009097"/>
    </source>
</evidence>